<dbReference type="InterPro" id="IPR005863">
    <property type="entry name" value="UDP-N-AcMur_synth"/>
</dbReference>
<evidence type="ECO:0000256" key="8">
    <source>
        <dbReference type="ARBA" id="ARBA00023306"/>
    </source>
</evidence>
<keyword evidence="5" id="KW-0067">ATP-binding</keyword>
<keyword evidence="6" id="KW-0133">Cell shape</keyword>
<feature type="domain" description="Mur ligase C-terminal" evidence="12">
    <location>
        <begin position="325"/>
        <end position="432"/>
    </location>
</feature>
<keyword evidence="4" id="KW-0547">Nucleotide-binding</keyword>
<dbReference type="EMBL" id="CAEZTS010000300">
    <property type="protein sequence ID" value="CAB4600041.1"/>
    <property type="molecule type" value="Genomic_DNA"/>
</dbReference>
<dbReference type="HAMAP" id="MF_02019">
    <property type="entry name" value="MurF"/>
    <property type="match status" value="1"/>
</dbReference>
<dbReference type="Gene3D" id="3.90.190.20">
    <property type="entry name" value="Mur ligase, C-terminal domain"/>
    <property type="match status" value="1"/>
</dbReference>
<dbReference type="SUPFAM" id="SSF53244">
    <property type="entry name" value="MurD-like peptide ligases, peptide-binding domain"/>
    <property type="match status" value="1"/>
</dbReference>
<evidence type="ECO:0000256" key="4">
    <source>
        <dbReference type="ARBA" id="ARBA00022741"/>
    </source>
</evidence>
<keyword evidence="1" id="KW-0963">Cytoplasm</keyword>
<keyword evidence="2" id="KW-0436">Ligase</keyword>
<feature type="domain" description="Mur ligase N-terminal catalytic" evidence="11">
    <location>
        <begin position="30"/>
        <end position="95"/>
    </location>
</feature>
<evidence type="ECO:0000256" key="10">
    <source>
        <dbReference type="ARBA" id="ARBA00031461"/>
    </source>
</evidence>
<reference evidence="14" key="1">
    <citation type="submission" date="2020-05" db="EMBL/GenBank/DDBJ databases">
        <authorList>
            <person name="Chiriac C."/>
            <person name="Salcher M."/>
            <person name="Ghai R."/>
            <person name="Kavagutti S V."/>
        </authorList>
    </citation>
    <scope>NUCLEOTIDE SEQUENCE</scope>
</reference>
<dbReference type="Gene3D" id="3.40.1390.10">
    <property type="entry name" value="MurE/MurF, N-terminal domain"/>
    <property type="match status" value="1"/>
</dbReference>
<keyword evidence="7" id="KW-0573">Peptidoglycan synthesis</keyword>
<dbReference type="GO" id="GO:0051301">
    <property type="term" value="P:cell division"/>
    <property type="evidence" value="ECO:0007669"/>
    <property type="project" value="UniProtKB-KW"/>
</dbReference>
<keyword evidence="8" id="KW-0131">Cell cycle</keyword>
<accession>A0A6J6GFF0</accession>
<evidence type="ECO:0000259" key="13">
    <source>
        <dbReference type="Pfam" id="PF08245"/>
    </source>
</evidence>
<dbReference type="PANTHER" id="PTHR43024">
    <property type="entry name" value="UDP-N-ACETYLMURAMOYL-TRIPEPTIDE--D-ALANYL-D-ALANINE LIGASE"/>
    <property type="match status" value="1"/>
</dbReference>
<evidence type="ECO:0000256" key="2">
    <source>
        <dbReference type="ARBA" id="ARBA00022598"/>
    </source>
</evidence>
<dbReference type="InterPro" id="IPR004101">
    <property type="entry name" value="Mur_ligase_C"/>
</dbReference>
<dbReference type="GO" id="GO:0071555">
    <property type="term" value="P:cell wall organization"/>
    <property type="evidence" value="ECO:0007669"/>
    <property type="project" value="UniProtKB-KW"/>
</dbReference>
<evidence type="ECO:0000259" key="12">
    <source>
        <dbReference type="Pfam" id="PF02875"/>
    </source>
</evidence>
<evidence type="ECO:0000256" key="7">
    <source>
        <dbReference type="ARBA" id="ARBA00022984"/>
    </source>
</evidence>
<sequence length="446" mass="46733">MRFTAADLVAALTARNLHGDYARLVGPDVEIDGVSFDSRDVRPGQMFVPIVAERDGHDFIGQALAAGAVAYLTSRDDSHDRFGATAIRVRDTAEALIDTGGWVRTLFPASTVVIGVTGSVGKTSTKDLIAVALSSAITTTANVRSFNNEQGLPVTIVNAPADTRALVLEMGMRGFGQIADLCRIARPSIGVVTRVGEAHTELVGGLEGVARAKGELVEALPPQGFAILNADDERVRAMESRSSAPVILFGESADANVRIEGITLDEHGCARFDAVVGEGRTPVRLRVPGRHMASNAAAAIAVGVALGLDVSRMAEALGSTVVSDRRMQVRRTGRDAVVVDDSYNANPTSVEAALRTLADMRAQRRIAILGVMAELEDPVEAHARVAEVAARLGVDVVAVGTDLYGVDSVSIDDAIATLRSLEAGDVALVKGSRVAGLDRIVDASVT</sequence>
<evidence type="ECO:0000256" key="6">
    <source>
        <dbReference type="ARBA" id="ARBA00022960"/>
    </source>
</evidence>
<dbReference type="InterPro" id="IPR035911">
    <property type="entry name" value="MurE/MurF_N"/>
</dbReference>
<dbReference type="GO" id="GO:0009252">
    <property type="term" value="P:peptidoglycan biosynthetic process"/>
    <property type="evidence" value="ECO:0007669"/>
    <property type="project" value="UniProtKB-KW"/>
</dbReference>
<dbReference type="InterPro" id="IPR013221">
    <property type="entry name" value="Mur_ligase_cen"/>
</dbReference>
<evidence type="ECO:0000313" key="14">
    <source>
        <dbReference type="EMBL" id="CAB4600041.1"/>
    </source>
</evidence>
<dbReference type="PANTHER" id="PTHR43024:SF1">
    <property type="entry name" value="UDP-N-ACETYLMURAMOYL-TRIPEPTIDE--D-ALANYL-D-ALANINE LIGASE"/>
    <property type="match status" value="1"/>
</dbReference>
<dbReference type="InterPro" id="IPR051046">
    <property type="entry name" value="MurCDEF_CellWall_CoF430Synth"/>
</dbReference>
<dbReference type="SUPFAM" id="SSF63418">
    <property type="entry name" value="MurE/MurF N-terminal domain"/>
    <property type="match status" value="1"/>
</dbReference>
<dbReference type="SUPFAM" id="SSF53623">
    <property type="entry name" value="MurD-like peptide ligases, catalytic domain"/>
    <property type="match status" value="1"/>
</dbReference>
<evidence type="ECO:0000256" key="9">
    <source>
        <dbReference type="ARBA" id="ARBA00023316"/>
    </source>
</evidence>
<dbReference type="GO" id="GO:0005524">
    <property type="term" value="F:ATP binding"/>
    <property type="evidence" value="ECO:0007669"/>
    <property type="project" value="UniProtKB-KW"/>
</dbReference>
<name>A0A6J6GFF0_9ZZZZ</name>
<dbReference type="Gene3D" id="3.40.1190.10">
    <property type="entry name" value="Mur-like, catalytic domain"/>
    <property type="match status" value="1"/>
</dbReference>
<evidence type="ECO:0000256" key="3">
    <source>
        <dbReference type="ARBA" id="ARBA00022618"/>
    </source>
</evidence>
<dbReference type="InterPro" id="IPR000713">
    <property type="entry name" value="Mur_ligase_N"/>
</dbReference>
<evidence type="ECO:0000256" key="5">
    <source>
        <dbReference type="ARBA" id="ARBA00022840"/>
    </source>
</evidence>
<gene>
    <name evidence="14" type="ORF">UFOPK1722_02154</name>
</gene>
<evidence type="ECO:0000256" key="1">
    <source>
        <dbReference type="ARBA" id="ARBA00022490"/>
    </source>
</evidence>
<dbReference type="NCBIfam" id="TIGR01143">
    <property type="entry name" value="murF"/>
    <property type="match status" value="1"/>
</dbReference>
<dbReference type="Pfam" id="PF08245">
    <property type="entry name" value="Mur_ligase_M"/>
    <property type="match status" value="1"/>
</dbReference>
<keyword evidence="9" id="KW-0961">Cell wall biogenesis/degradation</keyword>
<keyword evidence="3" id="KW-0132">Cell division</keyword>
<protein>
    <recommendedName>
        <fullName evidence="10">UDP-MurNAc-pentapeptide synthetase</fullName>
    </recommendedName>
</protein>
<dbReference type="GO" id="GO:0008360">
    <property type="term" value="P:regulation of cell shape"/>
    <property type="evidence" value="ECO:0007669"/>
    <property type="project" value="UniProtKB-KW"/>
</dbReference>
<organism evidence="14">
    <name type="scientific">freshwater metagenome</name>
    <dbReference type="NCBI Taxonomy" id="449393"/>
    <lineage>
        <taxon>unclassified sequences</taxon>
        <taxon>metagenomes</taxon>
        <taxon>ecological metagenomes</taxon>
    </lineage>
</organism>
<dbReference type="AlphaFoldDB" id="A0A6J6GFF0"/>
<dbReference type="Pfam" id="PF01225">
    <property type="entry name" value="Mur_ligase"/>
    <property type="match status" value="1"/>
</dbReference>
<proteinExistence type="inferred from homology"/>
<feature type="domain" description="Mur ligase central" evidence="13">
    <location>
        <begin position="116"/>
        <end position="302"/>
    </location>
</feature>
<evidence type="ECO:0000259" key="11">
    <source>
        <dbReference type="Pfam" id="PF01225"/>
    </source>
</evidence>
<dbReference type="Pfam" id="PF02875">
    <property type="entry name" value="Mur_ligase_C"/>
    <property type="match status" value="1"/>
</dbReference>
<dbReference type="GO" id="GO:0047480">
    <property type="term" value="F:UDP-N-acetylmuramoyl-tripeptide-D-alanyl-D-alanine ligase activity"/>
    <property type="evidence" value="ECO:0007669"/>
    <property type="project" value="InterPro"/>
</dbReference>
<dbReference type="InterPro" id="IPR036615">
    <property type="entry name" value="Mur_ligase_C_dom_sf"/>
</dbReference>
<dbReference type="InterPro" id="IPR036565">
    <property type="entry name" value="Mur-like_cat_sf"/>
</dbReference>